<name>A0A3N6MGP0_9EURY</name>
<sequence length="163" mass="17731">MATGRVCKTLLAGVVLVLVVTLLVQASVVSTPWGQDRTTVTVLDDDGEPKATVEVEVADTLQERYTGLSDHDSLEAGHGMLFVHASEDDRTYVMREMDFDIDIVFIGGDRTVTSIENARAPEPGEDGEELRYSGRAQWVLEVPRGYANETEMAVGDDVAIDDG</sequence>
<dbReference type="Proteomes" id="UP000273828">
    <property type="component" value="Unassembled WGS sequence"/>
</dbReference>
<dbReference type="AlphaFoldDB" id="A0A3N6MGP0"/>
<dbReference type="Gene3D" id="2.60.120.1140">
    <property type="entry name" value="Protein of unknown function DUF192"/>
    <property type="match status" value="1"/>
</dbReference>
<dbReference type="OrthoDB" id="6763at2157"/>
<evidence type="ECO:0000313" key="1">
    <source>
        <dbReference type="EMBL" id="RQG93136.1"/>
    </source>
</evidence>
<reference evidence="1 2" key="1">
    <citation type="submission" date="2018-10" db="EMBL/GenBank/DDBJ databases">
        <title>Natrarchaeobius chitinivorans gen. nov., sp. nov., and Natrarchaeobius haloalkaliphilus sp. nov., alkaliphilic, chitin-utilizing haloarchaea from hypersaline alkaline lakes.</title>
        <authorList>
            <person name="Sorokin D.Y."/>
            <person name="Elcheninov A.G."/>
            <person name="Kostrikina N.A."/>
            <person name="Bale N.J."/>
            <person name="Sinninghe Damste J.S."/>
            <person name="Khijniak T.V."/>
            <person name="Kublanov I.V."/>
            <person name="Toshchakov S.V."/>
        </authorList>
    </citation>
    <scope>NUCLEOTIDE SEQUENCE [LARGE SCALE GENOMIC DNA]</scope>
    <source>
        <strain evidence="1 2">AArcht-Sl</strain>
    </source>
</reference>
<dbReference type="EMBL" id="REFY01000001">
    <property type="protein sequence ID" value="RQG93136.1"/>
    <property type="molecule type" value="Genomic_DNA"/>
</dbReference>
<dbReference type="InterPro" id="IPR038695">
    <property type="entry name" value="Saro_0823-like_sf"/>
</dbReference>
<comment type="caution">
    <text evidence="1">The sequence shown here is derived from an EMBL/GenBank/DDBJ whole genome shotgun (WGS) entry which is preliminary data.</text>
</comment>
<accession>A0A3N6MGP0</accession>
<organism evidence="1 2">
    <name type="scientific">Natrarchaeobius halalkaliphilus</name>
    <dbReference type="NCBI Taxonomy" id="1679091"/>
    <lineage>
        <taxon>Archaea</taxon>
        <taxon>Methanobacteriati</taxon>
        <taxon>Methanobacteriota</taxon>
        <taxon>Stenosarchaea group</taxon>
        <taxon>Halobacteria</taxon>
        <taxon>Halobacteriales</taxon>
        <taxon>Natrialbaceae</taxon>
        <taxon>Natrarchaeobius</taxon>
    </lineage>
</organism>
<dbReference type="InterPro" id="IPR003795">
    <property type="entry name" value="DUF192"/>
</dbReference>
<evidence type="ECO:0000313" key="2">
    <source>
        <dbReference type="Proteomes" id="UP000273828"/>
    </source>
</evidence>
<keyword evidence="2" id="KW-1185">Reference proteome</keyword>
<proteinExistence type="predicted"/>
<protein>
    <submittedName>
        <fullName evidence="1">DUF192 domain-containing protein</fullName>
    </submittedName>
</protein>
<dbReference type="PANTHER" id="PTHR37953">
    <property type="entry name" value="UPF0127 PROTEIN MJ1496"/>
    <property type="match status" value="1"/>
</dbReference>
<dbReference type="Pfam" id="PF02643">
    <property type="entry name" value="DUF192"/>
    <property type="match status" value="1"/>
</dbReference>
<gene>
    <name evidence="1" type="ORF">EA462_02730</name>
</gene>
<dbReference type="PANTHER" id="PTHR37953:SF1">
    <property type="entry name" value="UPF0127 PROTEIN MJ1496"/>
    <property type="match status" value="1"/>
</dbReference>
<dbReference type="RefSeq" id="WP_124177022.1">
    <property type="nucleotide sequence ID" value="NZ_REFY01000001.1"/>
</dbReference>